<proteinExistence type="predicted"/>
<evidence type="ECO:0008006" key="4">
    <source>
        <dbReference type="Google" id="ProtNLM"/>
    </source>
</evidence>
<comment type="caution">
    <text evidence="2">The sequence shown here is derived from an EMBL/GenBank/DDBJ whole genome shotgun (WGS) entry which is preliminary data.</text>
</comment>
<dbReference type="PANTHER" id="PTHR32385">
    <property type="entry name" value="MANNOSYL PHOSPHORYLINOSITOL CERAMIDE SYNTHASE"/>
    <property type="match status" value="1"/>
</dbReference>
<name>A0A242A8L0_9ENTE</name>
<dbReference type="SUPFAM" id="SSF53448">
    <property type="entry name" value="Nucleotide-diphospho-sugar transferases"/>
    <property type="match status" value="1"/>
</dbReference>
<dbReference type="AlphaFoldDB" id="A0A242A8L0"/>
<accession>A0A242A8L0</accession>
<dbReference type="Proteomes" id="UP000195043">
    <property type="component" value="Unassembled WGS sequence"/>
</dbReference>
<dbReference type="Gene3D" id="3.90.550.20">
    <property type="match status" value="1"/>
</dbReference>
<dbReference type="InterPro" id="IPR029044">
    <property type="entry name" value="Nucleotide-diphossugar_trans"/>
</dbReference>
<protein>
    <recommendedName>
        <fullName evidence="4">Glycosyl transferase</fullName>
    </recommendedName>
</protein>
<dbReference type="PANTHER" id="PTHR32385:SF15">
    <property type="entry name" value="INOSITOL PHOSPHOCERAMIDE MANNOSYLTRANSFERASE 1"/>
    <property type="match status" value="1"/>
</dbReference>
<keyword evidence="1" id="KW-0808">Transferase</keyword>
<dbReference type="GO" id="GO:0000030">
    <property type="term" value="F:mannosyltransferase activity"/>
    <property type="evidence" value="ECO:0007669"/>
    <property type="project" value="TreeGrafter"/>
</dbReference>
<organism evidence="2 3">
    <name type="scientific">Candidatus Enterococcus testudinis</name>
    <dbReference type="NCBI Taxonomy" id="1834191"/>
    <lineage>
        <taxon>Bacteria</taxon>
        <taxon>Bacillati</taxon>
        <taxon>Bacillota</taxon>
        <taxon>Bacilli</taxon>
        <taxon>Lactobacillales</taxon>
        <taxon>Enterococcaceae</taxon>
        <taxon>Enterococcus</taxon>
    </lineage>
</organism>
<dbReference type="RefSeq" id="WP_086275408.1">
    <property type="nucleotide sequence ID" value="NZ_NGKU01000001.1"/>
</dbReference>
<dbReference type="InterPro" id="IPR007577">
    <property type="entry name" value="GlycoTrfase_DXD_sugar-bd_CS"/>
</dbReference>
<dbReference type="Pfam" id="PF04488">
    <property type="entry name" value="Gly_transf_sug"/>
    <property type="match status" value="1"/>
</dbReference>
<reference evidence="2 3" key="1">
    <citation type="submission" date="2017-05" db="EMBL/GenBank/DDBJ databases">
        <title>The Genome Sequence of Enterococcus sp. 8G7_MSG3316.</title>
        <authorList>
            <consortium name="The Broad Institute Genomics Platform"/>
            <consortium name="The Broad Institute Genomic Center for Infectious Diseases"/>
            <person name="Earl A."/>
            <person name="Manson A."/>
            <person name="Schwartman J."/>
            <person name="Gilmore M."/>
            <person name="Abouelleil A."/>
            <person name="Cao P."/>
            <person name="Chapman S."/>
            <person name="Cusick C."/>
            <person name="Shea T."/>
            <person name="Young S."/>
            <person name="Neafsey D."/>
            <person name="Nusbaum C."/>
            <person name="Birren B."/>
        </authorList>
    </citation>
    <scope>NUCLEOTIDE SEQUENCE [LARGE SCALE GENOMIC DNA]</scope>
    <source>
        <strain evidence="2 3">8G7_MSG3316</strain>
    </source>
</reference>
<gene>
    <name evidence="2" type="ORF">A5886_002476</name>
</gene>
<dbReference type="InterPro" id="IPR051706">
    <property type="entry name" value="Glycosyltransferase_domain"/>
</dbReference>
<dbReference type="GO" id="GO:0051999">
    <property type="term" value="P:mannosyl-inositol phosphorylceramide biosynthetic process"/>
    <property type="evidence" value="ECO:0007669"/>
    <property type="project" value="TreeGrafter"/>
</dbReference>
<dbReference type="EMBL" id="NGKU01000001">
    <property type="protein sequence ID" value="OTN77376.1"/>
    <property type="molecule type" value="Genomic_DNA"/>
</dbReference>
<evidence type="ECO:0000256" key="1">
    <source>
        <dbReference type="ARBA" id="ARBA00022679"/>
    </source>
</evidence>
<dbReference type="OrthoDB" id="9802987at2"/>
<sequence>MIPKKIHYCWFGGNPLGEQEKNYMDTWRKYCPDYEIKRWDESTIDLSKFGPYLKEAYEQEEWAFVSDVVRLYALVTEGGIYMDTDIEVVKSLDDLLTLDAFMGFEIETKISTGIIGAAPHQTFMEEWLHDYDDRRFVRAEKTEDVVTNVIRVTELLQNHGLQLNNEKQTVAGVTIFPQMTFSPKSYITGEVEEDPSTLVIHQFSGSWL</sequence>
<keyword evidence="3" id="KW-1185">Reference proteome</keyword>
<evidence type="ECO:0000313" key="2">
    <source>
        <dbReference type="EMBL" id="OTN77376.1"/>
    </source>
</evidence>
<dbReference type="GO" id="GO:0016020">
    <property type="term" value="C:membrane"/>
    <property type="evidence" value="ECO:0007669"/>
    <property type="project" value="GOC"/>
</dbReference>
<evidence type="ECO:0000313" key="3">
    <source>
        <dbReference type="Proteomes" id="UP000195043"/>
    </source>
</evidence>
<dbReference type="STRING" id="1834191.A5886_002476"/>